<sequence length="218" mass="23735">MSKVFKSALAALSLVVATEGMAKGHLSASLERAGKGSETALLLTVSNDGDAPIAMLKEQVPTVLINGRNLPSNLFDVRDADSISERAVSYTGFLIHQKTFQEDAFTVLAPGERIQVNYDPANDYQLEASHRYRVKYVASGAVHPTDNLGRAKRSALPIGDQELVESNSVELMTSASFALPRSFQARLPSRPGFDDEAGKKGRDLSRPFFYAANFTHPY</sequence>
<name>A0A4Y5Z6Y4_9GAMM</name>
<feature type="chain" id="PRO_5021294442" evidence="1">
    <location>
        <begin position="23"/>
        <end position="218"/>
    </location>
</feature>
<accession>A0A4Y5Z6Y4</accession>
<keyword evidence="3" id="KW-1185">Reference proteome</keyword>
<evidence type="ECO:0000256" key="1">
    <source>
        <dbReference type="SAM" id="SignalP"/>
    </source>
</evidence>
<protein>
    <submittedName>
        <fullName evidence="2">Uncharacterized protein</fullName>
    </submittedName>
</protein>
<evidence type="ECO:0000313" key="2">
    <source>
        <dbReference type="EMBL" id="QDE40095.1"/>
    </source>
</evidence>
<organism evidence="2 3">
    <name type="scientific">Luteibacter pinisoli</name>
    <dbReference type="NCBI Taxonomy" id="2589080"/>
    <lineage>
        <taxon>Bacteria</taxon>
        <taxon>Pseudomonadati</taxon>
        <taxon>Pseudomonadota</taxon>
        <taxon>Gammaproteobacteria</taxon>
        <taxon>Lysobacterales</taxon>
        <taxon>Rhodanobacteraceae</taxon>
        <taxon>Luteibacter</taxon>
    </lineage>
</organism>
<feature type="signal peptide" evidence="1">
    <location>
        <begin position="1"/>
        <end position="22"/>
    </location>
</feature>
<dbReference type="RefSeq" id="WP_139983482.1">
    <property type="nucleotide sequence ID" value="NZ_CP041046.1"/>
</dbReference>
<gene>
    <name evidence="2" type="ORF">FIV34_13140</name>
</gene>
<dbReference type="Gene3D" id="2.60.40.2970">
    <property type="match status" value="1"/>
</dbReference>
<evidence type="ECO:0000313" key="3">
    <source>
        <dbReference type="Proteomes" id="UP000316093"/>
    </source>
</evidence>
<dbReference type="AlphaFoldDB" id="A0A4Y5Z6Y4"/>
<proteinExistence type="predicted"/>
<dbReference type="KEGG" id="lpy:FIV34_13140"/>
<dbReference type="EMBL" id="CP041046">
    <property type="protein sequence ID" value="QDE40095.1"/>
    <property type="molecule type" value="Genomic_DNA"/>
</dbReference>
<dbReference type="OrthoDB" id="7649992at2"/>
<dbReference type="Proteomes" id="UP000316093">
    <property type="component" value="Chromosome"/>
</dbReference>
<reference evidence="2 3" key="1">
    <citation type="submission" date="2019-06" db="EMBL/GenBank/DDBJ databases">
        <title>A complete genome sequence for Luteibacter pinisoli MAH-14.</title>
        <authorList>
            <person name="Baltrus D.A."/>
        </authorList>
    </citation>
    <scope>NUCLEOTIDE SEQUENCE [LARGE SCALE GENOMIC DNA]</scope>
    <source>
        <strain evidence="2 3">MAH-14</strain>
    </source>
</reference>
<keyword evidence="1" id="KW-0732">Signal</keyword>